<proteinExistence type="inferred from homology"/>
<reference evidence="7 8" key="1">
    <citation type="submission" date="2024-07" db="EMBL/GenBank/DDBJ databases">
        <title>Section-level genome sequencing and comparative genomics of Aspergillus sections Usti and Cavernicolus.</title>
        <authorList>
            <consortium name="Lawrence Berkeley National Laboratory"/>
            <person name="Nybo J.L."/>
            <person name="Vesth T.C."/>
            <person name="Theobald S."/>
            <person name="Frisvad J.C."/>
            <person name="Larsen T.O."/>
            <person name="Kjaerboelling I."/>
            <person name="Rothschild-Mancinelli K."/>
            <person name="Lyhne E.K."/>
            <person name="Kogle M.E."/>
            <person name="Barry K."/>
            <person name="Clum A."/>
            <person name="Na H."/>
            <person name="Ledsgaard L."/>
            <person name="Lin J."/>
            <person name="Lipzen A."/>
            <person name="Kuo A."/>
            <person name="Riley R."/>
            <person name="Mondo S."/>
            <person name="LaButti K."/>
            <person name="Haridas S."/>
            <person name="Pangalinan J."/>
            <person name="Salamov A.A."/>
            <person name="Simmons B.A."/>
            <person name="Magnuson J.K."/>
            <person name="Chen J."/>
            <person name="Drula E."/>
            <person name="Henrissat B."/>
            <person name="Wiebenga A."/>
            <person name="Lubbers R.J."/>
            <person name="Gomes A.C."/>
            <person name="Macurrencykelacurrency M.R."/>
            <person name="Stajich J."/>
            <person name="Grigoriev I.V."/>
            <person name="Mortensen U.H."/>
            <person name="De vries R.P."/>
            <person name="Baker S.E."/>
            <person name="Andersen M.R."/>
        </authorList>
    </citation>
    <scope>NUCLEOTIDE SEQUENCE [LARGE SCALE GENOMIC DNA]</scope>
    <source>
        <strain evidence="7 8">CBS 756.74</strain>
    </source>
</reference>
<keyword evidence="7" id="KW-0503">Monooxygenase</keyword>
<dbReference type="RefSeq" id="XP_070903428.1">
    <property type="nucleotide sequence ID" value="XM_071044530.1"/>
</dbReference>
<keyword evidence="3" id="KW-0274">FAD</keyword>
<dbReference type="InterPro" id="IPR036188">
    <property type="entry name" value="FAD/NAD-bd_sf"/>
</dbReference>
<dbReference type="PANTHER" id="PTHR47356:SF2">
    <property type="entry name" value="FAD-BINDING DOMAIN-CONTAINING PROTEIN-RELATED"/>
    <property type="match status" value="1"/>
</dbReference>
<evidence type="ECO:0000256" key="1">
    <source>
        <dbReference type="ARBA" id="ARBA00007992"/>
    </source>
</evidence>
<dbReference type="InterPro" id="IPR050562">
    <property type="entry name" value="FAD_mOase_fung"/>
</dbReference>
<feature type="domain" description="FAD-binding" evidence="6">
    <location>
        <begin position="6"/>
        <end position="374"/>
    </location>
</feature>
<dbReference type="Pfam" id="PF01494">
    <property type="entry name" value="FAD_binding_3"/>
    <property type="match status" value="1"/>
</dbReference>
<evidence type="ECO:0000256" key="5">
    <source>
        <dbReference type="SAM" id="Phobius"/>
    </source>
</evidence>
<dbReference type="PANTHER" id="PTHR47356">
    <property type="entry name" value="FAD-DEPENDENT MONOOXYGENASE ASQG-RELATED"/>
    <property type="match status" value="1"/>
</dbReference>
<dbReference type="Gene3D" id="3.50.50.60">
    <property type="entry name" value="FAD/NAD(P)-binding domain"/>
    <property type="match status" value="1"/>
</dbReference>
<evidence type="ECO:0000256" key="2">
    <source>
        <dbReference type="ARBA" id="ARBA00022630"/>
    </source>
</evidence>
<dbReference type="PRINTS" id="PR00420">
    <property type="entry name" value="RNGMNOXGNASE"/>
</dbReference>
<evidence type="ECO:0000313" key="7">
    <source>
        <dbReference type="EMBL" id="KAL2858259.1"/>
    </source>
</evidence>
<dbReference type="GO" id="GO:0004497">
    <property type="term" value="F:monooxygenase activity"/>
    <property type="evidence" value="ECO:0007669"/>
    <property type="project" value="UniProtKB-KW"/>
</dbReference>
<comment type="similarity">
    <text evidence="1">Belongs to the paxM FAD-dependent monooxygenase family.</text>
</comment>
<keyword evidence="4" id="KW-0560">Oxidoreductase</keyword>
<sequence>MAATKFRVIIVGAGVTGLTAAHTLSAAGIDYIVTEKWGEVAPAAGASITVFPHCARVFKQLGILDQIEKHAEPFTDGATNRDATGRVLMNTDLWGFIRKNHGTDVMLLERRALLEVLYETLPDKSKVLVNKEVRQITEHETHVDVHFTDGTVEQGDMVLGADGVHSTVRQEMWEHANSVEPGIITVAEKKAILATWRCLFGFCPGQPHLKNELSVSSLPDRRCFLVATQPKQSFFFVFWRPKEPYSRYTRPRYTSEDAQKAAESVADLPISETMVFGELWNQRYRAQLADIEEGILSRWHYGRFVLVGDAAHKVTPNLALGGNLGIEGVVLLTNLLRSVVKRGATEQKPTTVELGQVFDQYQTRHLPRAQTVFDMSRAVTRMQAWDTRMMKFLSLYVVPYLDERSMPNDLGKIVRAGVLLDCRPVPEWPKGEMEWQYGSASSAKAQESKKKQSGVLTAAVRLVVGAAVAIPLFVWATS</sequence>
<organism evidence="7 8">
    <name type="scientific">Aspergillus pseudodeflectus</name>
    <dbReference type="NCBI Taxonomy" id="176178"/>
    <lineage>
        <taxon>Eukaryota</taxon>
        <taxon>Fungi</taxon>
        <taxon>Dikarya</taxon>
        <taxon>Ascomycota</taxon>
        <taxon>Pezizomycotina</taxon>
        <taxon>Eurotiomycetes</taxon>
        <taxon>Eurotiomycetidae</taxon>
        <taxon>Eurotiales</taxon>
        <taxon>Aspergillaceae</taxon>
        <taxon>Aspergillus</taxon>
        <taxon>Aspergillus subgen. Nidulantes</taxon>
    </lineage>
</organism>
<evidence type="ECO:0000259" key="6">
    <source>
        <dbReference type="Pfam" id="PF01494"/>
    </source>
</evidence>
<evidence type="ECO:0000256" key="3">
    <source>
        <dbReference type="ARBA" id="ARBA00022827"/>
    </source>
</evidence>
<keyword evidence="8" id="KW-1185">Reference proteome</keyword>
<keyword evidence="5" id="KW-0812">Transmembrane</keyword>
<accession>A0ABR4L185</accession>
<dbReference type="SUPFAM" id="SSF51905">
    <property type="entry name" value="FAD/NAD(P)-binding domain"/>
    <property type="match status" value="1"/>
</dbReference>
<dbReference type="EMBL" id="JBFXLR010000005">
    <property type="protein sequence ID" value="KAL2858259.1"/>
    <property type="molecule type" value="Genomic_DNA"/>
</dbReference>
<keyword evidence="5" id="KW-0472">Membrane</keyword>
<dbReference type="InterPro" id="IPR002938">
    <property type="entry name" value="FAD-bd"/>
</dbReference>
<dbReference type="Proteomes" id="UP001610444">
    <property type="component" value="Unassembled WGS sequence"/>
</dbReference>
<keyword evidence="2" id="KW-0285">Flavoprotein</keyword>
<dbReference type="GeneID" id="98159694"/>
<evidence type="ECO:0000313" key="8">
    <source>
        <dbReference type="Proteomes" id="UP001610444"/>
    </source>
</evidence>
<comment type="caution">
    <text evidence="7">The sequence shown here is derived from an EMBL/GenBank/DDBJ whole genome shotgun (WGS) entry which is preliminary data.</text>
</comment>
<keyword evidence="5" id="KW-1133">Transmembrane helix</keyword>
<name>A0ABR4L185_9EURO</name>
<gene>
    <name evidence="7" type="ORF">BJX68DRAFT_262798</name>
</gene>
<feature type="transmembrane region" description="Helical" evidence="5">
    <location>
        <begin position="454"/>
        <end position="476"/>
    </location>
</feature>
<protein>
    <submittedName>
        <fullName evidence="7">FAD-dependent monooxygenase</fullName>
    </submittedName>
</protein>
<evidence type="ECO:0000256" key="4">
    <source>
        <dbReference type="ARBA" id="ARBA00023002"/>
    </source>
</evidence>